<evidence type="ECO:0000256" key="8">
    <source>
        <dbReference type="ARBA" id="ARBA00023273"/>
    </source>
</evidence>
<dbReference type="Pfam" id="PF23390">
    <property type="entry name" value="Beta-prop_WDR35_2nd"/>
    <property type="match status" value="1"/>
</dbReference>
<dbReference type="InterPro" id="IPR039857">
    <property type="entry name" value="Ift122/121"/>
</dbReference>
<dbReference type="Proteomes" id="UP000053240">
    <property type="component" value="Unassembled WGS sequence"/>
</dbReference>
<feature type="domain" description="IFT121-like TPR repeats" evidence="13">
    <location>
        <begin position="1248"/>
        <end position="1344"/>
    </location>
</feature>
<organism evidence="14 15">
    <name type="scientific">Papilio machaon</name>
    <name type="common">Old World swallowtail butterfly</name>
    <dbReference type="NCBI Taxonomy" id="76193"/>
    <lineage>
        <taxon>Eukaryota</taxon>
        <taxon>Metazoa</taxon>
        <taxon>Ecdysozoa</taxon>
        <taxon>Arthropoda</taxon>
        <taxon>Hexapoda</taxon>
        <taxon>Insecta</taxon>
        <taxon>Pterygota</taxon>
        <taxon>Neoptera</taxon>
        <taxon>Endopterygota</taxon>
        <taxon>Lepidoptera</taxon>
        <taxon>Glossata</taxon>
        <taxon>Ditrysia</taxon>
        <taxon>Papilionoidea</taxon>
        <taxon>Papilionidae</taxon>
        <taxon>Papilioninae</taxon>
        <taxon>Papilio</taxon>
    </lineage>
</organism>
<dbReference type="FunCoup" id="A0A194RCZ2">
    <property type="interactions" value="50"/>
</dbReference>
<evidence type="ECO:0000256" key="2">
    <source>
        <dbReference type="ARBA" id="ARBA00022490"/>
    </source>
</evidence>
<keyword evidence="6" id="KW-0969">Cilium</keyword>
<keyword evidence="9" id="KW-0812">Transmembrane</keyword>
<keyword evidence="9" id="KW-0472">Membrane</keyword>
<keyword evidence="9" id="KW-1133">Transmembrane helix</keyword>
<dbReference type="GO" id="GO:0030991">
    <property type="term" value="C:intraciliary transport particle A"/>
    <property type="evidence" value="ECO:0007669"/>
    <property type="project" value="TreeGrafter"/>
</dbReference>
<dbReference type="Pfam" id="PF23145">
    <property type="entry name" value="Zf_2nd_IFT121"/>
    <property type="match status" value="1"/>
</dbReference>
<keyword evidence="7" id="KW-0206">Cytoskeleton</keyword>
<evidence type="ECO:0000259" key="13">
    <source>
        <dbReference type="Pfam" id="PF25768"/>
    </source>
</evidence>
<evidence type="ECO:0000256" key="4">
    <source>
        <dbReference type="ARBA" id="ARBA00022737"/>
    </source>
</evidence>
<evidence type="ECO:0000313" key="14">
    <source>
        <dbReference type="EMBL" id="KPJ15140.1"/>
    </source>
</evidence>
<dbReference type="Pfam" id="PF25170">
    <property type="entry name" value="TPR_WDR35"/>
    <property type="match status" value="1"/>
</dbReference>
<keyword evidence="2" id="KW-0963">Cytoplasm</keyword>
<dbReference type="SMART" id="SM00320">
    <property type="entry name" value="WD40"/>
    <property type="match status" value="6"/>
</dbReference>
<evidence type="ECO:0000256" key="9">
    <source>
        <dbReference type="SAM" id="Phobius"/>
    </source>
</evidence>
<dbReference type="InterPro" id="IPR036322">
    <property type="entry name" value="WD40_repeat_dom_sf"/>
</dbReference>
<dbReference type="InterPro" id="IPR057361">
    <property type="entry name" value="TPR_WDR35"/>
</dbReference>
<gene>
    <name evidence="14" type="ORF">RR48_09167</name>
</gene>
<accession>A0A194RCZ2</accession>
<evidence type="ECO:0000256" key="1">
    <source>
        <dbReference type="ARBA" id="ARBA00004120"/>
    </source>
</evidence>
<feature type="transmembrane region" description="Helical" evidence="9">
    <location>
        <begin position="432"/>
        <end position="454"/>
    </location>
</feature>
<feature type="transmembrane region" description="Helical" evidence="9">
    <location>
        <begin position="327"/>
        <end position="350"/>
    </location>
</feature>
<dbReference type="STRING" id="76193.A0A194RCZ2"/>
<proteinExistence type="predicted"/>
<dbReference type="GO" id="GO:0097730">
    <property type="term" value="C:non-motile cilium"/>
    <property type="evidence" value="ECO:0007669"/>
    <property type="project" value="TreeGrafter"/>
</dbReference>
<evidence type="ECO:0000313" key="15">
    <source>
        <dbReference type="Proteomes" id="UP000053240"/>
    </source>
</evidence>
<dbReference type="GO" id="GO:1905515">
    <property type="term" value="P:non-motile cilium assembly"/>
    <property type="evidence" value="ECO:0007669"/>
    <property type="project" value="TreeGrafter"/>
</dbReference>
<dbReference type="Gene3D" id="1.25.40.470">
    <property type="match status" value="1"/>
</dbReference>
<dbReference type="Gene3D" id="2.130.10.10">
    <property type="entry name" value="YVTN repeat-like/Quinoprotein amine dehydrogenase"/>
    <property type="match status" value="2"/>
</dbReference>
<dbReference type="PANTHER" id="PTHR12764">
    <property type="entry name" value="WD REPEAT DOMAIN-RELATED"/>
    <property type="match status" value="1"/>
</dbReference>
<feature type="domain" description="IFT121 second beta-propeller" evidence="11">
    <location>
        <begin position="697"/>
        <end position="965"/>
    </location>
</feature>
<evidence type="ECO:0000256" key="7">
    <source>
        <dbReference type="ARBA" id="ARBA00023212"/>
    </source>
</evidence>
<evidence type="ECO:0000256" key="5">
    <source>
        <dbReference type="ARBA" id="ARBA00022794"/>
    </source>
</evidence>
<keyword evidence="3" id="KW-0853">WD repeat</keyword>
<reference evidence="14 15" key="1">
    <citation type="journal article" date="2015" name="Nat. Commun.">
        <title>Outbred genome sequencing and CRISPR/Cas9 gene editing in butterflies.</title>
        <authorList>
            <person name="Li X."/>
            <person name="Fan D."/>
            <person name="Zhang W."/>
            <person name="Liu G."/>
            <person name="Zhang L."/>
            <person name="Zhao L."/>
            <person name="Fang X."/>
            <person name="Chen L."/>
            <person name="Dong Y."/>
            <person name="Chen Y."/>
            <person name="Ding Y."/>
            <person name="Zhao R."/>
            <person name="Feng M."/>
            <person name="Zhu Y."/>
            <person name="Feng Y."/>
            <person name="Jiang X."/>
            <person name="Zhu D."/>
            <person name="Xiang H."/>
            <person name="Feng X."/>
            <person name="Li S."/>
            <person name="Wang J."/>
            <person name="Zhang G."/>
            <person name="Kronforst M.R."/>
            <person name="Wang W."/>
        </authorList>
    </citation>
    <scope>NUCLEOTIDE SEQUENCE [LARGE SCALE GENOMIC DNA]</scope>
    <source>
        <strain evidence="14">Ya'a_city_454_Pm</strain>
        <tissue evidence="14">Whole body</tissue>
    </source>
</reference>
<keyword evidence="5" id="KW-0970">Cilium biogenesis/degradation</keyword>
<feature type="domain" description="IFT121/TULP4 N-terminal" evidence="12">
    <location>
        <begin position="452"/>
        <end position="647"/>
    </location>
</feature>
<keyword evidence="8" id="KW-0966">Cell projection</keyword>
<name>A0A194RCZ2_PAPMA</name>
<dbReference type="InterPro" id="IPR001680">
    <property type="entry name" value="WD40_rpt"/>
</dbReference>
<feature type="transmembrane region" description="Helical" evidence="9">
    <location>
        <begin position="362"/>
        <end position="382"/>
    </location>
</feature>
<dbReference type="InterPro" id="IPR056158">
    <property type="entry name" value="Beta-prop_IFT121_2nd"/>
</dbReference>
<keyword evidence="15" id="KW-1185">Reference proteome</keyword>
<feature type="transmembrane region" description="Helical" evidence="9">
    <location>
        <begin position="216"/>
        <end position="239"/>
    </location>
</feature>
<evidence type="ECO:0000259" key="11">
    <source>
        <dbReference type="Pfam" id="PF23390"/>
    </source>
</evidence>
<dbReference type="PANTHER" id="PTHR12764:SF5">
    <property type="entry name" value="LD29485P"/>
    <property type="match status" value="1"/>
</dbReference>
<protein>
    <submittedName>
        <fullName evidence="14">WD repeat-containing protein 35</fullName>
    </submittedName>
</protein>
<evidence type="ECO:0000259" key="10">
    <source>
        <dbReference type="Pfam" id="PF23145"/>
    </source>
</evidence>
<keyword evidence="4" id="KW-0677">Repeat</keyword>
<comment type="subcellular location">
    <subcellularLocation>
        <location evidence="1">Cytoplasm</location>
        <location evidence="1">Cytoskeleton</location>
        <location evidence="1">Cilium basal body</location>
    </subcellularLocation>
</comment>
<dbReference type="GO" id="GO:0061512">
    <property type="term" value="P:protein localization to cilium"/>
    <property type="evidence" value="ECO:0007669"/>
    <property type="project" value="TreeGrafter"/>
</dbReference>
<dbReference type="GO" id="GO:0035721">
    <property type="term" value="P:intraciliary retrograde transport"/>
    <property type="evidence" value="ECO:0007669"/>
    <property type="project" value="TreeGrafter"/>
</dbReference>
<dbReference type="InterPro" id="IPR056170">
    <property type="entry name" value="Znf_IFT121-like"/>
</dbReference>
<dbReference type="Pfam" id="PF24797">
    <property type="entry name" value="Beta-prop_WDR35_TULP_N"/>
    <property type="match status" value="1"/>
</dbReference>
<dbReference type="Pfam" id="PF25768">
    <property type="entry name" value="TPR_IFT121"/>
    <property type="match status" value="1"/>
</dbReference>
<sequence>MQNDNGSYGSASDLLDSHVLGNEKLCRAPAMETSRRSSLGANSVEIGEITESPDTEYMSTSAILHYCKSKILVPYLKLLTIMGLRPVVDASNSSKYAICFSHYHSAQVAVLMFFGYILQYMACFRRDRGFCYKLVPLAMTSSLEYDTYKQICYGNVTLTYIGPSVLHYIGFLYALYLFRISDNEQLQNLMERVFLLSSYAPQGSATANPKRLLRMLWFFIILSIVWMCISLCSVNLMLARGTIMFRWMETSSNEVRLGLKILLIICTLIHDMVQATVITSYCLQAQLLQAHLMFLRERLLNRTITPLNWMREIAEFRKLLKYLNDELAPAVCLFTIVNISWATSGLVWLLGLDKVDTETEPIAGISILNQLLWLAAVIAPFVQAARLSTECRHTQSVGHELCVRPFLHQDTSHEDISAVLMYAATLNLRAKLFCHPVAGNYVCIALTLALIIAIPKQSNVNCISWNQSTGYIAVGGEDGMLKVLKLESGGGGNLSMNLTLEGHTGHLQVAIWNEVFQKLTTSDEHGVIIVWMLYKGSWYEEMINNRNKSTVSSMAWGSDGQKICIAYADGAVIVGSVDGSRVWGKDIKGPGLNAVQWSPDNSLLLFALSNGELHLYDEQGNFIMPVVANGSSDSMEIVTMDWYSGRAPANRPVLQVRTLRVPGGSMRALSWERCSLRLAIAIDSYIYFANVKPDHKYAYYGNTLAFVSDTDTVTFWDTVTHQSWINHIPNVIDMCGVEEYCIIATLNTLIISNQQGIQCDAKAITMPVVGVTINSKAVVVAASKDSFLIWKFSIPSRPHTSEQLYRADGSPMSAGEGFQDDTICCVTCSDSHLLVGRDSGTILLFSLVNFKKITSINMNAKPYKMGLNSNSSKFFVIDQPGSLYVLDTDMANNISMGQALRKDVWSALWATDNCQMLAVAEKARLYVMRDNEPEEPLTMQGYLCKFKELEITSALLDNITDKCTPQHIVRVEVKSLRDTRQLIEKVGLKEAESFIKDNPHPQLWLLLAEGALKNFESESGLETAEAAFVRRNDYAGIRFVTRLKALHSNALKKAEILAYFKDFDAAEKIYHDEDRRDLAIALRKRLGHWFRVVELLKMSVNTTDAEVKQAYINIGDYYLDRQNWTGAIEYYSMSNNMEGLKKCYMALEDNESLAKLFIGSPRQAKDGGKQVVLDDINDVSQIVSIQNIIQLKENGRMLQAAAMAFQLANNEACQKASPLRIKKLYILAGHLYTQNSVEGCKSREALRCYRAASAQHWLCLAARRARSRPVRADSARAAAHRLAAHADDLHVAQHIQMWCTIAAIALQVKAFELCSKAFIKLEALEPDVFEELAIEIFTRCKPKDNRGNKFDCPSCQTSIPDWSVRCLSCGAQFPGCVVSGRVLSAAHATWSCTTCAAAAQRHDLVIRHSCPMCHVQLP</sequence>
<dbReference type="InterPro" id="IPR057979">
    <property type="entry name" value="TPR_IFT121"/>
</dbReference>
<evidence type="ECO:0000256" key="3">
    <source>
        <dbReference type="ARBA" id="ARBA00022574"/>
    </source>
</evidence>
<feature type="transmembrane region" description="Helical" evidence="9">
    <location>
        <begin position="158"/>
        <end position="178"/>
    </location>
</feature>
<dbReference type="InterPro" id="IPR015943">
    <property type="entry name" value="WD40/YVTN_repeat-like_dom_sf"/>
</dbReference>
<dbReference type="InterPro" id="IPR056159">
    <property type="entry name" value="Beta-prop_IFT121_TULP_N"/>
</dbReference>
<dbReference type="InParanoid" id="A0A194RCZ2"/>
<dbReference type="EMBL" id="KQ460398">
    <property type="protein sequence ID" value="KPJ15140.1"/>
    <property type="molecule type" value="Genomic_DNA"/>
</dbReference>
<evidence type="ECO:0000259" key="12">
    <source>
        <dbReference type="Pfam" id="PF24797"/>
    </source>
</evidence>
<dbReference type="SUPFAM" id="SSF50978">
    <property type="entry name" value="WD40 repeat-like"/>
    <property type="match status" value="2"/>
</dbReference>
<feature type="domain" description="IFT121-like zinc finger" evidence="10">
    <location>
        <begin position="1374"/>
        <end position="1417"/>
    </location>
</feature>
<evidence type="ECO:0000256" key="6">
    <source>
        <dbReference type="ARBA" id="ARBA00023069"/>
    </source>
</evidence>